<dbReference type="AlphaFoldDB" id="A0A1R1EPB1"/>
<sequence length="635" mass="72551">MFSGPLFNILFMAIILLFAALFIYLRWLDLRKRPSVSGTTGVEFTIEAMTSFVKQTLHELTHSQLTDLGLHEEEYKRRLNQRSELRKALKNCISGDVHEKQYVKQFMADLLVKSYGVTEGNIDQAIPFADPRLLNLQDQFEIIFYLYKLQYGQDALSMMLELHGLADLRVLPGYGDEPVYAVTASDVEQMYTNESRSLTFSEKLEIVVQRIYQQFKGFSVIDELRDQRIDGVSGGVSGILADESFAASYGLDPLRMLQASVQPDRKARMTESVWIFYRGKTIHMACLSFGTELELKRVCQNIYKYNHPGQLSEANGYKVNEMKDGSRVVVVRPPFSESWAFFVRKFDIRSATLEQLVTGENAQLPIQMLRYLMKGSRITAITGAQGSGKTTLLMAMIEHIYPTYTLRVQEMAFELHLRKIYSRRNILSFRETDRITGQEGLDLQKKTDGTVNILGEVASDGVSSWMIQMSQVASLFTVFTHHAKTFRDLIFSLRNSLLKSGVFHHEAVAEQQVVQVINFDIHLKRDAAGNRYIERITECIPKEKEPLGMIEGGTHGSVRKMLGQFMQLQAEYYRRVHDQSSFSSRNIIEFRDGGYVAAEPISDRNFREMAEQMSVEDAVMFKDFAQTNWGNGYGN</sequence>
<feature type="transmembrane region" description="Helical" evidence="1">
    <location>
        <begin position="6"/>
        <end position="25"/>
    </location>
</feature>
<dbReference type="Gene3D" id="3.40.50.300">
    <property type="entry name" value="P-loop containing nucleotide triphosphate hydrolases"/>
    <property type="match status" value="1"/>
</dbReference>
<evidence type="ECO:0000313" key="2">
    <source>
        <dbReference type="EMBL" id="OMF53674.1"/>
    </source>
</evidence>
<protein>
    <submittedName>
        <fullName evidence="2">Pilus assembly protein CpaF</fullName>
    </submittedName>
</protein>
<gene>
    <name evidence="2" type="ORF">BK138_17760</name>
</gene>
<evidence type="ECO:0000313" key="3">
    <source>
        <dbReference type="Proteomes" id="UP000187172"/>
    </source>
</evidence>
<accession>A0A1R1EPB1</accession>
<reference evidence="2 3" key="1">
    <citation type="submission" date="2016-11" db="EMBL/GenBank/DDBJ databases">
        <title>Paenibacillus species isolates.</title>
        <authorList>
            <person name="Beno S.M."/>
        </authorList>
    </citation>
    <scope>NUCLEOTIDE SEQUENCE [LARGE SCALE GENOMIC DNA]</scope>
    <source>
        <strain evidence="2 3">FSL R5-0378</strain>
    </source>
</reference>
<keyword evidence="1" id="KW-1133">Transmembrane helix</keyword>
<proteinExistence type="predicted"/>
<dbReference type="EMBL" id="MRTP01000004">
    <property type="protein sequence ID" value="OMF53674.1"/>
    <property type="molecule type" value="Genomic_DNA"/>
</dbReference>
<dbReference type="STRING" id="297318.BK138_17760"/>
<organism evidence="2 3">
    <name type="scientific">Paenibacillus rhizosphaerae</name>
    <dbReference type="NCBI Taxonomy" id="297318"/>
    <lineage>
        <taxon>Bacteria</taxon>
        <taxon>Bacillati</taxon>
        <taxon>Bacillota</taxon>
        <taxon>Bacilli</taxon>
        <taxon>Bacillales</taxon>
        <taxon>Paenibacillaceae</taxon>
        <taxon>Paenibacillus</taxon>
    </lineage>
</organism>
<name>A0A1R1EPB1_9BACL</name>
<dbReference type="SUPFAM" id="SSF52540">
    <property type="entry name" value="P-loop containing nucleoside triphosphate hydrolases"/>
    <property type="match status" value="1"/>
</dbReference>
<keyword evidence="1" id="KW-0812">Transmembrane</keyword>
<comment type="caution">
    <text evidence="2">The sequence shown here is derived from an EMBL/GenBank/DDBJ whole genome shotgun (WGS) entry which is preliminary data.</text>
</comment>
<evidence type="ECO:0000256" key="1">
    <source>
        <dbReference type="SAM" id="Phobius"/>
    </source>
</evidence>
<keyword evidence="1" id="KW-0472">Membrane</keyword>
<dbReference type="Proteomes" id="UP000187172">
    <property type="component" value="Unassembled WGS sequence"/>
</dbReference>
<keyword evidence="3" id="KW-1185">Reference proteome</keyword>
<dbReference type="InterPro" id="IPR027417">
    <property type="entry name" value="P-loop_NTPase"/>
</dbReference>
<dbReference type="RefSeq" id="WP_076171297.1">
    <property type="nucleotide sequence ID" value="NZ_MRTP01000004.1"/>
</dbReference>